<proteinExistence type="predicted"/>
<reference evidence="2" key="1">
    <citation type="submission" date="2019-04" db="EMBL/GenBank/DDBJ databases">
        <title>An insight into the mialome of Ixodes scapularis.</title>
        <authorList>
            <person name="Ribeiro J.M."/>
            <person name="Mather T.N."/>
            <person name="Karim S."/>
        </authorList>
    </citation>
    <scope>NUCLEOTIDE SEQUENCE</scope>
</reference>
<dbReference type="VEuPathDB" id="VectorBase:ISCW009459"/>
<evidence type="ECO:0000256" key="1">
    <source>
        <dbReference type="SAM" id="SignalP"/>
    </source>
</evidence>
<name>A0A4D5RIW4_IXOSC</name>
<feature type="signal peptide" evidence="1">
    <location>
        <begin position="1"/>
        <end position="26"/>
    </location>
</feature>
<protein>
    <submittedName>
        <fullName evidence="2">Putative conserved secreted protein</fullName>
    </submittedName>
</protein>
<dbReference type="AlphaFoldDB" id="A0A4D5RIW4"/>
<dbReference type="VEuPathDB" id="VectorBase:ISCP_002399"/>
<sequence>MGIHAPFSLTLFMFLWAMLLLQRAASGSVSRCEADKLASCIKKKMKNPHMLFMEGSTELDVINSCNKVNDALTCTNEVIVDGCSEEVKRALPTAQANFGLVRDTLCGKDVLVGIIEFNRCRDAHIMETCRTAARHHENQGSRNKTTFSEDAKCRAFKTEFDCTLQATTGCPPAAQPGTEARKEFIRGLLALQRCPTLGDGGDAGSISAPWNSVILGALCSTLLYQLLYQAPMLQA</sequence>
<keyword evidence="1" id="KW-0732">Signal</keyword>
<organism evidence="2">
    <name type="scientific">Ixodes scapularis</name>
    <name type="common">Black-legged tick</name>
    <name type="synonym">Deer tick</name>
    <dbReference type="NCBI Taxonomy" id="6945"/>
    <lineage>
        <taxon>Eukaryota</taxon>
        <taxon>Metazoa</taxon>
        <taxon>Ecdysozoa</taxon>
        <taxon>Arthropoda</taxon>
        <taxon>Chelicerata</taxon>
        <taxon>Arachnida</taxon>
        <taxon>Acari</taxon>
        <taxon>Parasitiformes</taxon>
        <taxon>Ixodida</taxon>
        <taxon>Ixodoidea</taxon>
        <taxon>Ixodidae</taxon>
        <taxon>Ixodinae</taxon>
        <taxon>Ixodes</taxon>
    </lineage>
</organism>
<dbReference type="OrthoDB" id="10336616at2759"/>
<evidence type="ECO:0000313" key="2">
    <source>
        <dbReference type="EMBL" id="MOY37112.1"/>
    </source>
</evidence>
<dbReference type="EMBL" id="GHJT01003141">
    <property type="protein sequence ID" value="MOY37112.1"/>
    <property type="molecule type" value="Transcribed_RNA"/>
</dbReference>
<accession>A0A4D5RIW4</accession>
<dbReference type="VEuPathDB" id="VectorBase:ISCI009459"/>
<feature type="chain" id="PRO_5020026006" evidence="1">
    <location>
        <begin position="27"/>
        <end position="235"/>
    </location>
</feature>